<dbReference type="GO" id="GO:0003700">
    <property type="term" value="F:DNA-binding transcription factor activity"/>
    <property type="evidence" value="ECO:0007669"/>
    <property type="project" value="TreeGrafter"/>
</dbReference>
<evidence type="ECO:0000313" key="6">
    <source>
        <dbReference type="Proteomes" id="UP000294545"/>
    </source>
</evidence>
<dbReference type="PROSITE" id="PS00356">
    <property type="entry name" value="HTH_LACI_1"/>
    <property type="match status" value="1"/>
</dbReference>
<dbReference type="SMART" id="SM00354">
    <property type="entry name" value="HTH_LACI"/>
    <property type="match status" value="1"/>
</dbReference>
<dbReference type="PANTHER" id="PTHR30146:SF154">
    <property type="entry name" value="TRANSCRIPTION REGULATOR, MEMBER OF GALR FAMILY"/>
    <property type="match status" value="1"/>
</dbReference>
<dbReference type="Pfam" id="PF00356">
    <property type="entry name" value="LacI"/>
    <property type="match status" value="1"/>
</dbReference>
<gene>
    <name evidence="5" type="ORF">EDC19_1866</name>
</gene>
<reference evidence="5 6" key="1">
    <citation type="submission" date="2019-03" db="EMBL/GenBank/DDBJ databases">
        <title>Genomic Encyclopedia of Type Strains, Phase IV (KMG-IV): sequencing the most valuable type-strain genomes for metagenomic binning, comparative biology and taxonomic classification.</title>
        <authorList>
            <person name="Goeker M."/>
        </authorList>
    </citation>
    <scope>NUCLEOTIDE SEQUENCE [LARGE SCALE GENOMIC DNA]</scope>
    <source>
        <strain evidence="5 6">DSM 24176</strain>
    </source>
</reference>
<sequence length="329" mass="36961">MTIYDIAKEAGVSASTVSRVINNKPGIKEETREKVKELLEKYNYVPNVAARGLVMQKSKTIGILVADVRVAHHIEGAYIIEKELAAIGYYSIILNTGHKNEEKEKYIKALEQRRVDGIILIGSTFQCDYIKEVIRKSFREIPVIIANGYIDLPNVYGIIIDELNGIKDCVNLLHSKGHTKLAFVLDHHTPSNYSKKIGFMEAMIQEGWQEDQLWLYETTSSVEGGYHITKEIVKEHPDIEGIVFSVDITAVGAIRALMDLKISVPEQVSITGVDNTIFGEISYPKLTSLDNKLKDLSRFCAKVLIDVLEGKDTPKKMMLFTSIVEREST</sequence>
<dbReference type="Gene3D" id="3.40.50.2300">
    <property type="match status" value="2"/>
</dbReference>
<keyword evidence="1" id="KW-0805">Transcription regulation</keyword>
<dbReference type="PANTHER" id="PTHR30146">
    <property type="entry name" value="LACI-RELATED TRANSCRIPTIONAL REPRESSOR"/>
    <property type="match status" value="1"/>
</dbReference>
<dbReference type="PROSITE" id="PS50932">
    <property type="entry name" value="HTH_LACI_2"/>
    <property type="match status" value="1"/>
</dbReference>
<accession>A0A4V2Q087</accession>
<dbReference type="CDD" id="cd01392">
    <property type="entry name" value="HTH_LacI"/>
    <property type="match status" value="1"/>
</dbReference>
<dbReference type="InterPro" id="IPR010982">
    <property type="entry name" value="Lambda_DNA-bd_dom_sf"/>
</dbReference>
<feature type="domain" description="HTH lacI-type" evidence="4">
    <location>
        <begin position="1"/>
        <end position="55"/>
    </location>
</feature>
<dbReference type="GO" id="GO:0000976">
    <property type="term" value="F:transcription cis-regulatory region binding"/>
    <property type="evidence" value="ECO:0007669"/>
    <property type="project" value="TreeGrafter"/>
</dbReference>
<protein>
    <submittedName>
        <fullName evidence="5">LacI family transcriptional regulator</fullName>
    </submittedName>
</protein>
<dbReference type="InterPro" id="IPR028082">
    <property type="entry name" value="Peripla_BP_I"/>
</dbReference>
<dbReference type="InterPro" id="IPR046335">
    <property type="entry name" value="LacI/GalR-like_sensor"/>
</dbReference>
<dbReference type="RefSeq" id="WP_132282571.1">
    <property type="nucleotide sequence ID" value="NZ_SMGQ01000013.1"/>
</dbReference>
<dbReference type="SUPFAM" id="SSF53822">
    <property type="entry name" value="Periplasmic binding protein-like I"/>
    <property type="match status" value="1"/>
</dbReference>
<dbReference type="Gene3D" id="1.10.260.40">
    <property type="entry name" value="lambda repressor-like DNA-binding domains"/>
    <property type="match status" value="1"/>
</dbReference>
<dbReference type="OrthoDB" id="43195at2"/>
<proteinExistence type="predicted"/>
<dbReference type="Pfam" id="PF13377">
    <property type="entry name" value="Peripla_BP_3"/>
    <property type="match status" value="1"/>
</dbReference>
<dbReference type="AlphaFoldDB" id="A0A4V2Q087"/>
<name>A0A4V2Q087_9FIRM</name>
<keyword evidence="3" id="KW-0804">Transcription</keyword>
<comment type="caution">
    <text evidence="5">The sequence shown here is derived from an EMBL/GenBank/DDBJ whole genome shotgun (WGS) entry which is preliminary data.</text>
</comment>
<dbReference type="SUPFAM" id="SSF47413">
    <property type="entry name" value="lambda repressor-like DNA-binding domains"/>
    <property type="match status" value="1"/>
</dbReference>
<evidence type="ECO:0000259" key="4">
    <source>
        <dbReference type="PROSITE" id="PS50932"/>
    </source>
</evidence>
<dbReference type="InterPro" id="IPR000843">
    <property type="entry name" value="HTH_LacI"/>
</dbReference>
<evidence type="ECO:0000256" key="2">
    <source>
        <dbReference type="ARBA" id="ARBA00023125"/>
    </source>
</evidence>
<evidence type="ECO:0000256" key="1">
    <source>
        <dbReference type="ARBA" id="ARBA00023015"/>
    </source>
</evidence>
<evidence type="ECO:0000313" key="5">
    <source>
        <dbReference type="EMBL" id="TCK92711.1"/>
    </source>
</evidence>
<evidence type="ECO:0000256" key="3">
    <source>
        <dbReference type="ARBA" id="ARBA00023163"/>
    </source>
</evidence>
<dbReference type="PRINTS" id="PR00036">
    <property type="entry name" value="HTHLACI"/>
</dbReference>
<dbReference type="CDD" id="cd06267">
    <property type="entry name" value="PBP1_LacI_sugar_binding-like"/>
    <property type="match status" value="1"/>
</dbReference>
<keyword evidence="2" id="KW-0238">DNA-binding</keyword>
<organism evidence="5 6">
    <name type="scientific">Natranaerovirga hydrolytica</name>
    <dbReference type="NCBI Taxonomy" id="680378"/>
    <lineage>
        <taxon>Bacteria</taxon>
        <taxon>Bacillati</taxon>
        <taxon>Bacillota</taxon>
        <taxon>Clostridia</taxon>
        <taxon>Lachnospirales</taxon>
        <taxon>Natranaerovirgaceae</taxon>
        <taxon>Natranaerovirga</taxon>
    </lineage>
</organism>
<keyword evidence="6" id="KW-1185">Reference proteome</keyword>
<dbReference type="Proteomes" id="UP000294545">
    <property type="component" value="Unassembled WGS sequence"/>
</dbReference>
<dbReference type="EMBL" id="SMGQ01000013">
    <property type="protein sequence ID" value="TCK92711.1"/>
    <property type="molecule type" value="Genomic_DNA"/>
</dbReference>